<keyword evidence="1" id="KW-0175">Coiled coil</keyword>
<reference evidence="2" key="2">
    <citation type="submission" date="2022-01" db="EMBL/GenBank/DDBJ databases">
        <authorList>
            <person name="Yamashiro T."/>
            <person name="Shiraishi A."/>
            <person name="Satake H."/>
            <person name="Nakayama K."/>
        </authorList>
    </citation>
    <scope>NUCLEOTIDE SEQUENCE</scope>
</reference>
<gene>
    <name evidence="2" type="ORF">Tco_0656719</name>
</gene>
<evidence type="ECO:0000256" key="1">
    <source>
        <dbReference type="SAM" id="Coils"/>
    </source>
</evidence>
<reference evidence="2" key="1">
    <citation type="journal article" date="2022" name="Int. J. Mol. Sci.">
        <title>Draft Genome of Tanacetum Coccineum: Genomic Comparison of Closely Related Tanacetum-Family Plants.</title>
        <authorList>
            <person name="Yamashiro T."/>
            <person name="Shiraishi A."/>
            <person name="Nakayama K."/>
            <person name="Satake H."/>
        </authorList>
    </citation>
    <scope>NUCLEOTIDE SEQUENCE</scope>
</reference>
<comment type="caution">
    <text evidence="2">The sequence shown here is derived from an EMBL/GenBank/DDBJ whole genome shotgun (WGS) entry which is preliminary data.</text>
</comment>
<dbReference type="Proteomes" id="UP001151760">
    <property type="component" value="Unassembled WGS sequence"/>
</dbReference>
<dbReference type="EMBL" id="BQNB010009325">
    <property type="protein sequence ID" value="GJS61935.1"/>
    <property type="molecule type" value="Genomic_DNA"/>
</dbReference>
<name>A0ABQ4X9J6_9ASTR</name>
<organism evidence="2 3">
    <name type="scientific">Tanacetum coccineum</name>
    <dbReference type="NCBI Taxonomy" id="301880"/>
    <lineage>
        <taxon>Eukaryota</taxon>
        <taxon>Viridiplantae</taxon>
        <taxon>Streptophyta</taxon>
        <taxon>Embryophyta</taxon>
        <taxon>Tracheophyta</taxon>
        <taxon>Spermatophyta</taxon>
        <taxon>Magnoliopsida</taxon>
        <taxon>eudicotyledons</taxon>
        <taxon>Gunneridae</taxon>
        <taxon>Pentapetalae</taxon>
        <taxon>asterids</taxon>
        <taxon>campanulids</taxon>
        <taxon>Asterales</taxon>
        <taxon>Asteraceae</taxon>
        <taxon>Asteroideae</taxon>
        <taxon>Anthemideae</taxon>
        <taxon>Anthemidinae</taxon>
        <taxon>Tanacetum</taxon>
    </lineage>
</organism>
<protein>
    <submittedName>
        <fullName evidence="2">Uncharacterized protein</fullName>
    </submittedName>
</protein>
<feature type="coiled-coil region" evidence="1">
    <location>
        <begin position="223"/>
        <end position="250"/>
    </location>
</feature>
<keyword evidence="3" id="KW-1185">Reference proteome</keyword>
<evidence type="ECO:0000313" key="3">
    <source>
        <dbReference type="Proteomes" id="UP001151760"/>
    </source>
</evidence>
<evidence type="ECO:0000313" key="2">
    <source>
        <dbReference type="EMBL" id="GJS61935.1"/>
    </source>
</evidence>
<sequence length="470" mass="54158">MKIQYAAGTISSTYRWLISDYDTVDKIRETRKKLDSEFSEEENKTWRCVIPSEIILSQGLPDTYLQTYQSDKHCYGDLEQVDHPTSAQMLCHRPLNSTSPQLLLSLRNDAIEGHSEEAPGMLVSGRVLEAKIGDMLQLQRREGHMLKAEAFLADVVIAPHLYIIPQHCIQQNMFQARKGQSEDAYESDVDEGPMLLVAFMANLFISLCKPTIIAMRIQLKDTITSLRIQLDGLKVENVSLKRRYDELSKANTYSRTAYTEKLHALTSENTKLKALVHEQADHNRKLHVVDHNQFVIRSLKSVNTKTPQAKHSVNHTKKVWKATRNHNVNTTKTAWRPTRKVVGSVKPQWKPTRRHFALYDNCPLTRIVETIVSFRTYPSDVLDSSKVYYDSRIPCLKLRRSKGWFQGDIWTLKLRAGKPVGRSVIEDLSDHRCSYSYMYGNRLHHVSQNKELTTPRARKRLLVKENQSRS</sequence>
<proteinExistence type="predicted"/>
<accession>A0ABQ4X9J6</accession>